<feature type="transmembrane region" description="Helical" evidence="7">
    <location>
        <begin position="76"/>
        <end position="92"/>
    </location>
</feature>
<dbReference type="GO" id="GO:0005886">
    <property type="term" value="C:plasma membrane"/>
    <property type="evidence" value="ECO:0007669"/>
    <property type="project" value="UniProtKB-SubCell"/>
</dbReference>
<evidence type="ECO:0000313" key="8">
    <source>
        <dbReference type="EMBL" id="ORW27809.1"/>
    </source>
</evidence>
<dbReference type="Pfam" id="PF07681">
    <property type="entry name" value="DoxX"/>
    <property type="match status" value="1"/>
</dbReference>
<keyword evidence="6 7" id="KW-0472">Membrane</keyword>
<dbReference type="Proteomes" id="UP000193529">
    <property type="component" value="Unassembled WGS sequence"/>
</dbReference>
<keyword evidence="5 7" id="KW-1133">Transmembrane helix</keyword>
<keyword evidence="3" id="KW-1003">Cell membrane</keyword>
<feature type="transmembrane region" description="Helical" evidence="7">
    <location>
        <begin position="52"/>
        <end position="69"/>
    </location>
</feature>
<evidence type="ECO:0000313" key="9">
    <source>
        <dbReference type="Proteomes" id="UP000193529"/>
    </source>
</evidence>
<dbReference type="PANTHER" id="PTHR33452:SF4">
    <property type="entry name" value="BLL4328 PROTEIN"/>
    <property type="match status" value="1"/>
</dbReference>
<evidence type="ECO:0000256" key="4">
    <source>
        <dbReference type="ARBA" id="ARBA00022692"/>
    </source>
</evidence>
<gene>
    <name evidence="8" type="ORF">AWC19_02860</name>
</gene>
<feature type="transmembrane region" description="Helical" evidence="7">
    <location>
        <begin position="12"/>
        <end position="32"/>
    </location>
</feature>
<feature type="transmembrane region" description="Helical" evidence="7">
    <location>
        <begin position="112"/>
        <end position="130"/>
    </location>
</feature>
<dbReference type="AlphaFoldDB" id="A0A1X1ZUW2"/>
<evidence type="ECO:0000256" key="7">
    <source>
        <dbReference type="SAM" id="Phobius"/>
    </source>
</evidence>
<dbReference type="EMBL" id="LQPJ01000070">
    <property type="protein sequence ID" value="ORW27809.1"/>
    <property type="molecule type" value="Genomic_DNA"/>
</dbReference>
<comment type="caution">
    <text evidence="8">The sequence shown here is derived from an EMBL/GenBank/DDBJ whole genome shotgun (WGS) entry which is preliminary data.</text>
</comment>
<sequence>MTTPLTDRLAPYRPAVLSLFRLVYGLMFAGYGSRILFGWPVPSAAPVPVGAWPAWYAGLIEFVAGLLIAAGLFTRAAAFIASGHMAVAYFWMHQPKSLWPIGDPPAGNGGALAILFCFGFFLLVFAGGGSHSVDALRTRRQDGTVDRRTRRTLPT</sequence>
<reference evidence="8 9" key="1">
    <citation type="submission" date="2016-01" db="EMBL/GenBank/DDBJ databases">
        <title>The new phylogeny of the genus Mycobacterium.</title>
        <authorList>
            <person name="Tarcisio F."/>
            <person name="Conor M."/>
            <person name="Antonella G."/>
            <person name="Elisabetta G."/>
            <person name="Giulia F.S."/>
            <person name="Sara T."/>
            <person name="Anna F."/>
            <person name="Clotilde B."/>
            <person name="Roberto B."/>
            <person name="Veronica D.S."/>
            <person name="Fabio R."/>
            <person name="Monica P."/>
            <person name="Olivier J."/>
            <person name="Enrico T."/>
            <person name="Nicola S."/>
        </authorList>
    </citation>
    <scope>NUCLEOTIDE SEQUENCE [LARGE SCALE GENOMIC DNA]</scope>
    <source>
        <strain evidence="8 9">DSM 44572</strain>
    </source>
</reference>
<comment type="similarity">
    <text evidence="2">Belongs to the DoxX family.</text>
</comment>
<evidence type="ECO:0000256" key="3">
    <source>
        <dbReference type="ARBA" id="ARBA00022475"/>
    </source>
</evidence>
<protein>
    <recommendedName>
        <fullName evidence="10">DoxX family protein</fullName>
    </recommendedName>
</protein>
<dbReference type="PANTHER" id="PTHR33452">
    <property type="entry name" value="OXIDOREDUCTASE CATD-RELATED"/>
    <property type="match status" value="1"/>
</dbReference>
<proteinExistence type="inferred from homology"/>
<evidence type="ECO:0000256" key="6">
    <source>
        <dbReference type="ARBA" id="ARBA00023136"/>
    </source>
</evidence>
<dbReference type="InterPro" id="IPR051907">
    <property type="entry name" value="DoxX-like_oxidoreductase"/>
</dbReference>
<organism evidence="8 9">
    <name type="scientific">Mycobacterium palustre</name>
    <dbReference type="NCBI Taxonomy" id="153971"/>
    <lineage>
        <taxon>Bacteria</taxon>
        <taxon>Bacillati</taxon>
        <taxon>Actinomycetota</taxon>
        <taxon>Actinomycetes</taxon>
        <taxon>Mycobacteriales</taxon>
        <taxon>Mycobacteriaceae</taxon>
        <taxon>Mycobacterium</taxon>
        <taxon>Mycobacterium simiae complex</taxon>
    </lineage>
</organism>
<keyword evidence="4 7" id="KW-0812">Transmembrane</keyword>
<dbReference type="RefSeq" id="WP_085077344.1">
    <property type="nucleotide sequence ID" value="NZ_JACKRZ010000289.1"/>
</dbReference>
<evidence type="ECO:0000256" key="5">
    <source>
        <dbReference type="ARBA" id="ARBA00022989"/>
    </source>
</evidence>
<evidence type="ECO:0000256" key="1">
    <source>
        <dbReference type="ARBA" id="ARBA00004651"/>
    </source>
</evidence>
<accession>A0A1X1ZUW2</accession>
<evidence type="ECO:0008006" key="10">
    <source>
        <dbReference type="Google" id="ProtNLM"/>
    </source>
</evidence>
<dbReference type="STRING" id="153971.AWC19_02860"/>
<dbReference type="InterPro" id="IPR032808">
    <property type="entry name" value="DoxX"/>
</dbReference>
<comment type="subcellular location">
    <subcellularLocation>
        <location evidence="1">Cell membrane</location>
        <topology evidence="1">Multi-pass membrane protein</topology>
    </subcellularLocation>
</comment>
<keyword evidence="9" id="KW-1185">Reference proteome</keyword>
<evidence type="ECO:0000256" key="2">
    <source>
        <dbReference type="ARBA" id="ARBA00006679"/>
    </source>
</evidence>
<name>A0A1X1ZUW2_9MYCO</name>